<dbReference type="PANTHER" id="PTHR12526">
    <property type="entry name" value="GLYCOSYLTRANSFERASE"/>
    <property type="match status" value="1"/>
</dbReference>
<keyword evidence="2 5" id="KW-0808">Transferase</keyword>
<dbReference type="GO" id="GO:0016757">
    <property type="term" value="F:glycosyltransferase activity"/>
    <property type="evidence" value="ECO:0007669"/>
    <property type="project" value="UniProtKB-KW"/>
</dbReference>
<evidence type="ECO:0000256" key="1">
    <source>
        <dbReference type="ARBA" id="ARBA00022676"/>
    </source>
</evidence>
<dbReference type="InterPro" id="IPR001296">
    <property type="entry name" value="Glyco_trans_1"/>
</dbReference>
<comment type="caution">
    <text evidence="5">The sequence shown here is derived from an EMBL/GenBank/DDBJ whole genome shotgun (WGS) entry which is preliminary data.</text>
</comment>
<name>A0A414X3E0_BACOV</name>
<sequence length="396" mass="45753">MMKICFYCDSIFSVGGVQRVLAVIANALAVNYEVTILTHDKPESEDLSLFGLEGTNIHFRYIHLPPISCGEYLPCKTYSFLYKKRIIPQIPLTSQWYGYSSFPSSQRKKLIKALNTEDYDFIIGVHAFLSLHLASIRHQLKAKRVIGWMHTSFDAFFNNPGFYLYDQKKHFQHEMPKLDGMVVLTNYDRERFEQELHLFPTSIYNPLPLIPEGEAKPAYKRFLSVGRMSHLTKGFDILIEAFALFARNNKEWTLEIVGEGPEAPLLKKQIASHKLENRITISPFTKQIQKHYASASVYILSSRWEGFGLVLAEAMSHRLPIICSDLPFTKEVLDKKNNHLFFQNENIEELAKCMTDIARLTPEQLDQMGKVSLDIAESLKLPTIIKQWENYFEKMK</sequence>
<feature type="domain" description="Glycosyl transferase family 1" evidence="3">
    <location>
        <begin position="217"/>
        <end position="367"/>
    </location>
</feature>
<evidence type="ECO:0000313" key="5">
    <source>
        <dbReference type="EMBL" id="RHH47371.1"/>
    </source>
</evidence>
<dbReference type="Pfam" id="PF13439">
    <property type="entry name" value="Glyco_transf_4"/>
    <property type="match status" value="1"/>
</dbReference>
<keyword evidence="1" id="KW-0328">Glycosyltransferase</keyword>
<dbReference type="Gene3D" id="3.40.50.2000">
    <property type="entry name" value="Glycogen Phosphorylase B"/>
    <property type="match status" value="2"/>
</dbReference>
<organism evidence="5 6">
    <name type="scientific">Bacteroides ovatus</name>
    <dbReference type="NCBI Taxonomy" id="28116"/>
    <lineage>
        <taxon>Bacteria</taxon>
        <taxon>Pseudomonadati</taxon>
        <taxon>Bacteroidota</taxon>
        <taxon>Bacteroidia</taxon>
        <taxon>Bacteroidales</taxon>
        <taxon>Bacteroidaceae</taxon>
        <taxon>Bacteroides</taxon>
    </lineage>
</organism>
<dbReference type="InterPro" id="IPR028098">
    <property type="entry name" value="Glyco_trans_4-like_N"/>
</dbReference>
<reference evidence="5 6" key="1">
    <citation type="submission" date="2018-08" db="EMBL/GenBank/DDBJ databases">
        <title>A genome reference for cultivated species of the human gut microbiota.</title>
        <authorList>
            <person name="Zou Y."/>
            <person name="Xue W."/>
            <person name="Luo G."/>
        </authorList>
    </citation>
    <scope>NUCLEOTIDE SEQUENCE [LARGE SCALE GENOMIC DNA]</scope>
    <source>
        <strain evidence="5 6">AM17-48</strain>
    </source>
</reference>
<dbReference type="Pfam" id="PF00534">
    <property type="entry name" value="Glycos_transf_1"/>
    <property type="match status" value="1"/>
</dbReference>
<accession>A0A414X3E0</accession>
<proteinExistence type="predicted"/>
<evidence type="ECO:0000259" key="3">
    <source>
        <dbReference type="Pfam" id="PF00534"/>
    </source>
</evidence>
<protein>
    <submittedName>
        <fullName evidence="5">Glycosyltransferase family 4 protein</fullName>
    </submittedName>
</protein>
<dbReference type="RefSeq" id="WP_118299493.1">
    <property type="nucleotide sequence ID" value="NZ_QRJR01000007.1"/>
</dbReference>
<dbReference type="PANTHER" id="PTHR12526:SF629">
    <property type="entry name" value="TEICHURONIC ACID BIOSYNTHESIS GLYCOSYLTRANSFERASE TUAH-RELATED"/>
    <property type="match status" value="1"/>
</dbReference>
<evidence type="ECO:0000259" key="4">
    <source>
        <dbReference type="Pfam" id="PF13439"/>
    </source>
</evidence>
<evidence type="ECO:0000313" key="6">
    <source>
        <dbReference type="Proteomes" id="UP000283329"/>
    </source>
</evidence>
<dbReference type="SUPFAM" id="SSF53756">
    <property type="entry name" value="UDP-Glycosyltransferase/glycogen phosphorylase"/>
    <property type="match status" value="1"/>
</dbReference>
<feature type="domain" description="Glycosyltransferase subfamily 4-like N-terminal" evidence="4">
    <location>
        <begin position="14"/>
        <end position="203"/>
    </location>
</feature>
<evidence type="ECO:0000256" key="2">
    <source>
        <dbReference type="ARBA" id="ARBA00022679"/>
    </source>
</evidence>
<dbReference type="Proteomes" id="UP000283329">
    <property type="component" value="Unassembled WGS sequence"/>
</dbReference>
<dbReference type="EMBL" id="QRJR01000007">
    <property type="protein sequence ID" value="RHH47371.1"/>
    <property type="molecule type" value="Genomic_DNA"/>
</dbReference>
<dbReference type="AlphaFoldDB" id="A0A414X3E0"/>
<gene>
    <name evidence="5" type="ORF">DW206_10495</name>
</gene>